<dbReference type="GO" id="GO:0140664">
    <property type="term" value="F:ATP-dependent DNA damage sensor activity"/>
    <property type="evidence" value="ECO:0007669"/>
    <property type="project" value="InterPro"/>
</dbReference>
<dbReference type="SUPFAM" id="SSF48334">
    <property type="entry name" value="DNA repair protein MutS, domain III"/>
    <property type="match status" value="1"/>
</dbReference>
<evidence type="ECO:0000256" key="4">
    <source>
        <dbReference type="ARBA" id="ARBA00022840"/>
    </source>
</evidence>
<evidence type="ECO:0000256" key="2">
    <source>
        <dbReference type="ARBA" id="ARBA00022741"/>
    </source>
</evidence>
<dbReference type="Proteomes" id="UP000274822">
    <property type="component" value="Unassembled WGS sequence"/>
</dbReference>
<dbReference type="GO" id="GO:0005524">
    <property type="term" value="F:ATP binding"/>
    <property type="evidence" value="ECO:0007669"/>
    <property type="project" value="UniProtKB-KW"/>
</dbReference>
<proteinExistence type="inferred from homology"/>
<evidence type="ECO:0000256" key="1">
    <source>
        <dbReference type="ARBA" id="ARBA00006271"/>
    </source>
</evidence>
<dbReference type="Pfam" id="PF01624">
    <property type="entry name" value="MutS_I"/>
    <property type="match status" value="1"/>
</dbReference>
<dbReference type="Pfam" id="PF05188">
    <property type="entry name" value="MutS_II"/>
    <property type="match status" value="1"/>
</dbReference>
<comment type="caution">
    <text evidence="8">The sequence shown here is derived from an EMBL/GenBank/DDBJ whole genome shotgun (WGS) entry which is preliminary data.</text>
</comment>
<dbReference type="GO" id="GO:0030983">
    <property type="term" value="F:mismatched DNA binding"/>
    <property type="evidence" value="ECO:0007669"/>
    <property type="project" value="InterPro"/>
</dbReference>
<keyword evidence="6" id="KW-0234">DNA repair</keyword>
<dbReference type="NCBIfam" id="NF003810">
    <property type="entry name" value="PRK05399.1"/>
    <property type="match status" value="1"/>
</dbReference>
<dbReference type="PIRSF" id="PIRSF037677">
    <property type="entry name" value="DNA_mis_repair_Msh6"/>
    <property type="match status" value="1"/>
</dbReference>
<dbReference type="SUPFAM" id="SSF53150">
    <property type="entry name" value="DNA repair protein MutS, domain II"/>
    <property type="match status" value="1"/>
</dbReference>
<sequence>MYGPLLDLKLTSKEISREHVNFTGFPMRSIDRYLDILVNKLGCHVALCDQYIAVGGGVRRKVSRIITPGTLIDEQFLNPYQHNYLLAVSDAPLNSASSNNASSKSEDNTIGLAWLDLSTGDFMMQKTSLKAFSDDLDRIRPREIILCADLERQIDNPLVRTVQNHPNMAVTYQPAEYFATQFGLPTLQSMFPGLQYEDTHNPSLSSESGDPLCEETSQTSLMDTKVVECSESSPLLVFSPLEISAATALLSYIDSTQMGRKPRLQTPTRFTSDQVMKIDGNALSSLELLRTMQNKEKNSFLKTIDMTETKAGSRLLSEWLTSPLTSVHQINDRLDIVEFFCFDTHLLADLRCLFKTSGDAQRAIQRLSLNRGQHSDLLDVRWTLEAMAAVKARLEAAMDEKDPVVCIPAKEIVAQLEPQIAVANFIRNAIDETRVNQKSDKDKEYGYVKRSEELMELYIHLEALETDKEILQQRLQDDFGSSVSLITSALYRHVVEINAKDAERLSRLKGATLIQQTRGKKHRYQIELHPLLVCSYLQEWTKLSMQIETIQTNIINEEAKVFEKTRDVILDESTAIIRDCRVLARLDVLASFATLAIRQVYVRPILNYSILVNCHSQCCILVEFEVFIHSHKNNIRGGRHPVVESNLGIKGRQFVKNDCFVGEDQQIWLLTGPNMGGKSTFLRQNALISIMAQMGSYVSADWAEIGIVDRLFSRVGAADNLAEDQSTFMVEMLETATILRNATPRSLVIMDEVGRGTSTLDGLSIAYATLHHLYHHIQCRSIFATHYHELADMISVSAGKVPMFGKIGCYQTNVQEDDVGLRCRLWHQSNGEITLFS</sequence>
<keyword evidence="2" id="KW-0547">Nucleotide-binding</keyword>
<dbReference type="InterPro" id="IPR036678">
    <property type="entry name" value="MutS_con_dom_sf"/>
</dbReference>
<feature type="domain" description="DNA mismatch repair proteins mutS family" evidence="7">
    <location>
        <begin position="746"/>
        <end position="762"/>
    </location>
</feature>
<dbReference type="InterPro" id="IPR000432">
    <property type="entry name" value="DNA_mismatch_repair_MutS_C"/>
</dbReference>
<dbReference type="Pfam" id="PF05192">
    <property type="entry name" value="MutS_III"/>
    <property type="match status" value="1"/>
</dbReference>
<dbReference type="PANTHER" id="PTHR11361:SF34">
    <property type="entry name" value="DNA MISMATCH REPAIR PROTEIN MSH1, MITOCHONDRIAL"/>
    <property type="match status" value="1"/>
</dbReference>
<evidence type="ECO:0000313" key="9">
    <source>
        <dbReference type="Proteomes" id="UP000274822"/>
    </source>
</evidence>
<gene>
    <name evidence="8" type="ORF">BC938DRAFT_483905</name>
</gene>
<dbReference type="Gene3D" id="3.30.420.110">
    <property type="entry name" value="MutS, connector domain"/>
    <property type="match status" value="1"/>
</dbReference>
<keyword evidence="3" id="KW-0227">DNA damage</keyword>
<dbReference type="SUPFAM" id="SSF52540">
    <property type="entry name" value="P-loop containing nucleoside triphosphate hydrolases"/>
    <property type="match status" value="1"/>
</dbReference>
<dbReference type="InterPro" id="IPR016151">
    <property type="entry name" value="DNA_mismatch_repair_MutS_N"/>
</dbReference>
<evidence type="ECO:0000256" key="3">
    <source>
        <dbReference type="ARBA" id="ARBA00022763"/>
    </source>
</evidence>
<evidence type="ECO:0000313" key="8">
    <source>
        <dbReference type="EMBL" id="RUS26947.1"/>
    </source>
</evidence>
<evidence type="ECO:0000256" key="6">
    <source>
        <dbReference type="ARBA" id="ARBA00023204"/>
    </source>
</evidence>
<dbReference type="GO" id="GO:0005739">
    <property type="term" value="C:mitochondrion"/>
    <property type="evidence" value="ECO:0007669"/>
    <property type="project" value="TreeGrafter"/>
</dbReference>
<name>A0A433QAZ0_9FUNG</name>
<keyword evidence="5" id="KW-0238">DNA-binding</keyword>
<dbReference type="InterPro" id="IPR027417">
    <property type="entry name" value="P-loop_NTPase"/>
</dbReference>
<keyword evidence="9" id="KW-1185">Reference proteome</keyword>
<organism evidence="8 9">
    <name type="scientific">Jimgerdemannia flammicorona</name>
    <dbReference type="NCBI Taxonomy" id="994334"/>
    <lineage>
        <taxon>Eukaryota</taxon>
        <taxon>Fungi</taxon>
        <taxon>Fungi incertae sedis</taxon>
        <taxon>Mucoromycota</taxon>
        <taxon>Mucoromycotina</taxon>
        <taxon>Endogonomycetes</taxon>
        <taxon>Endogonales</taxon>
        <taxon>Endogonaceae</taxon>
        <taxon>Jimgerdemannia</taxon>
    </lineage>
</organism>
<dbReference type="InterPro" id="IPR007696">
    <property type="entry name" value="DNA_mismatch_repair_MutS_core"/>
</dbReference>
<accession>A0A433QAZ0</accession>
<dbReference type="SMART" id="SM00533">
    <property type="entry name" value="MUTSd"/>
    <property type="match status" value="1"/>
</dbReference>
<dbReference type="GO" id="GO:0043504">
    <property type="term" value="P:mitochondrial DNA repair"/>
    <property type="evidence" value="ECO:0007669"/>
    <property type="project" value="TreeGrafter"/>
</dbReference>
<protein>
    <submittedName>
        <fullName evidence="8">DNA mismatch repair protein MutS</fullName>
    </submittedName>
</protein>
<dbReference type="AlphaFoldDB" id="A0A433QAZ0"/>
<dbReference type="Gene3D" id="1.10.1420.10">
    <property type="match status" value="2"/>
</dbReference>
<reference evidence="8 9" key="1">
    <citation type="journal article" date="2018" name="New Phytol.">
        <title>Phylogenomics of Endogonaceae and evolution of mycorrhizas within Mucoromycota.</title>
        <authorList>
            <person name="Chang Y."/>
            <person name="Desiro A."/>
            <person name="Na H."/>
            <person name="Sandor L."/>
            <person name="Lipzen A."/>
            <person name="Clum A."/>
            <person name="Barry K."/>
            <person name="Grigoriev I.V."/>
            <person name="Martin F.M."/>
            <person name="Stajich J.E."/>
            <person name="Smith M.E."/>
            <person name="Bonito G."/>
            <person name="Spatafora J.W."/>
        </authorList>
    </citation>
    <scope>NUCLEOTIDE SEQUENCE [LARGE SCALE GENOMIC DNA]</scope>
    <source>
        <strain evidence="8 9">AD002</strain>
    </source>
</reference>
<dbReference type="InterPro" id="IPR045076">
    <property type="entry name" value="MutS"/>
</dbReference>
<dbReference type="Gene3D" id="3.40.50.300">
    <property type="entry name" value="P-loop containing nucleotide triphosphate hydrolases"/>
    <property type="match status" value="1"/>
</dbReference>
<evidence type="ECO:0000259" key="7">
    <source>
        <dbReference type="PROSITE" id="PS00486"/>
    </source>
</evidence>
<evidence type="ECO:0000256" key="5">
    <source>
        <dbReference type="ARBA" id="ARBA00023125"/>
    </source>
</evidence>
<dbReference type="EMBL" id="RBNJ01009333">
    <property type="protein sequence ID" value="RUS26947.1"/>
    <property type="molecule type" value="Genomic_DNA"/>
</dbReference>
<dbReference type="InterPro" id="IPR036187">
    <property type="entry name" value="DNA_mismatch_repair_MutS_sf"/>
</dbReference>
<dbReference type="PROSITE" id="PS00486">
    <property type="entry name" value="DNA_MISMATCH_REPAIR_2"/>
    <property type="match status" value="1"/>
</dbReference>
<dbReference type="InterPro" id="IPR017261">
    <property type="entry name" value="DNA_mismatch_repair_MutS/MSH"/>
</dbReference>
<dbReference type="PANTHER" id="PTHR11361">
    <property type="entry name" value="DNA MISMATCH REPAIR PROTEIN MUTS FAMILY MEMBER"/>
    <property type="match status" value="1"/>
</dbReference>
<dbReference type="InterPro" id="IPR007695">
    <property type="entry name" value="DNA_mismatch_repair_MutS-lik_N"/>
</dbReference>
<dbReference type="Pfam" id="PF00488">
    <property type="entry name" value="MutS_V"/>
    <property type="match status" value="1"/>
</dbReference>
<dbReference type="Gene3D" id="3.40.1170.10">
    <property type="entry name" value="DNA repair protein MutS, domain I"/>
    <property type="match status" value="1"/>
</dbReference>
<dbReference type="InterPro" id="IPR007860">
    <property type="entry name" value="DNA_mmatch_repair_MutS_con_dom"/>
</dbReference>
<dbReference type="GO" id="GO:0005634">
    <property type="term" value="C:nucleus"/>
    <property type="evidence" value="ECO:0007669"/>
    <property type="project" value="TreeGrafter"/>
</dbReference>
<dbReference type="SMART" id="SM00534">
    <property type="entry name" value="MUTSac"/>
    <property type="match status" value="1"/>
</dbReference>
<dbReference type="GO" id="GO:0006298">
    <property type="term" value="P:mismatch repair"/>
    <property type="evidence" value="ECO:0007669"/>
    <property type="project" value="InterPro"/>
</dbReference>
<comment type="similarity">
    <text evidence="1">Belongs to the DNA mismatch repair MutS family.</text>
</comment>
<keyword evidence="4" id="KW-0067">ATP-binding</keyword>
<dbReference type="SUPFAM" id="SSF55271">
    <property type="entry name" value="DNA repair protein MutS, domain I"/>
    <property type="match status" value="1"/>
</dbReference>